<keyword evidence="3" id="KW-1185">Reference proteome</keyword>
<keyword evidence="1" id="KW-0812">Transmembrane</keyword>
<gene>
    <name evidence="2" type="ORF">QVZ41_13740</name>
</gene>
<keyword evidence="1" id="KW-0472">Membrane</keyword>
<comment type="caution">
    <text evidence="2">The sequence shown here is derived from an EMBL/GenBank/DDBJ whole genome shotgun (WGS) entry which is preliminary data.</text>
</comment>
<accession>A0ABT8VVA7</accession>
<evidence type="ECO:0000256" key="1">
    <source>
        <dbReference type="SAM" id="Phobius"/>
    </source>
</evidence>
<feature type="transmembrane region" description="Helical" evidence="1">
    <location>
        <begin position="42"/>
        <end position="62"/>
    </location>
</feature>
<name>A0ABT8VVA7_9FLAO</name>
<dbReference type="Proteomes" id="UP001168642">
    <property type="component" value="Unassembled WGS sequence"/>
</dbReference>
<reference evidence="2" key="1">
    <citation type="submission" date="2023-07" db="EMBL/GenBank/DDBJ databases">
        <title>Wenyingzhuangia sp. chi5 genome sequencing and assembly.</title>
        <authorList>
            <person name="Park S."/>
        </authorList>
    </citation>
    <scope>NUCLEOTIDE SEQUENCE</scope>
    <source>
        <strain evidence="2">Chi5</strain>
    </source>
</reference>
<evidence type="ECO:0000313" key="2">
    <source>
        <dbReference type="EMBL" id="MDO3695908.1"/>
    </source>
</evidence>
<proteinExistence type="predicted"/>
<organism evidence="2 3">
    <name type="scientific">Wenyingzhuangia gilva</name>
    <dbReference type="NCBI Taxonomy" id="3057677"/>
    <lineage>
        <taxon>Bacteria</taxon>
        <taxon>Pseudomonadati</taxon>
        <taxon>Bacteroidota</taxon>
        <taxon>Flavobacteriia</taxon>
        <taxon>Flavobacteriales</taxon>
        <taxon>Flavobacteriaceae</taxon>
        <taxon>Wenyingzhuangia</taxon>
    </lineage>
</organism>
<sequence length="153" mass="17904">MNEIKKFKTVEGYCEIINNELTTTRGDILIPEEELKKVSKKVILFQSIYPLTFIILGIRKIFQEEYEIGIIFIIVSLIFGYTTINLIRETNKSIIKLSDIKEINIKKPFLGFTLEKIIIKFNENHKTSRKTLKLPEKELENSEKAKEILKNII</sequence>
<feature type="transmembrane region" description="Helical" evidence="1">
    <location>
        <begin position="68"/>
        <end position="87"/>
    </location>
</feature>
<dbReference type="RefSeq" id="WP_302885213.1">
    <property type="nucleotide sequence ID" value="NZ_JAUMIT010000010.1"/>
</dbReference>
<dbReference type="EMBL" id="JAUMIT010000010">
    <property type="protein sequence ID" value="MDO3695908.1"/>
    <property type="molecule type" value="Genomic_DNA"/>
</dbReference>
<protein>
    <submittedName>
        <fullName evidence="2">Uncharacterized protein</fullName>
    </submittedName>
</protein>
<evidence type="ECO:0000313" key="3">
    <source>
        <dbReference type="Proteomes" id="UP001168642"/>
    </source>
</evidence>
<keyword evidence="1" id="KW-1133">Transmembrane helix</keyword>